<keyword evidence="4" id="KW-1185">Reference proteome</keyword>
<feature type="domain" description="eCIS core" evidence="2">
    <location>
        <begin position="147"/>
        <end position="224"/>
    </location>
</feature>
<feature type="region of interest" description="Disordered" evidence="1">
    <location>
        <begin position="299"/>
        <end position="336"/>
    </location>
</feature>
<dbReference type="PATRIC" id="fig|1227494.3.peg.1130"/>
<protein>
    <submittedName>
        <fullName evidence="3">Transposase</fullName>
    </submittedName>
</protein>
<feature type="region of interest" description="Disordered" evidence="1">
    <location>
        <begin position="59"/>
        <end position="114"/>
    </location>
</feature>
<organism evidence="3 4">
    <name type="scientific">Natrinema altunense (strain JCM 12890 / CGMCC 1.3731 / AJ2)</name>
    <dbReference type="NCBI Taxonomy" id="1227494"/>
    <lineage>
        <taxon>Archaea</taxon>
        <taxon>Methanobacteriati</taxon>
        <taxon>Methanobacteriota</taxon>
        <taxon>Stenosarchaea group</taxon>
        <taxon>Halobacteria</taxon>
        <taxon>Halobacteriales</taxon>
        <taxon>Natrialbaceae</taxon>
        <taxon>Natrinema</taxon>
    </lineage>
</organism>
<evidence type="ECO:0000256" key="1">
    <source>
        <dbReference type="SAM" id="MobiDB-lite"/>
    </source>
</evidence>
<evidence type="ECO:0000259" key="2">
    <source>
        <dbReference type="Pfam" id="PF13699"/>
    </source>
</evidence>
<dbReference type="Proteomes" id="UP000011511">
    <property type="component" value="Unassembled WGS sequence"/>
</dbReference>
<dbReference type="Pfam" id="PF13699">
    <property type="entry name" value="eCIS_core"/>
    <property type="match status" value="1"/>
</dbReference>
<accession>L9ZSV0</accession>
<feature type="region of interest" description="Disordered" evidence="1">
    <location>
        <begin position="457"/>
        <end position="477"/>
    </location>
</feature>
<comment type="caution">
    <text evidence="3">The sequence shown here is derived from an EMBL/GenBank/DDBJ whole genome shotgun (WGS) entry which is preliminary data.</text>
</comment>
<reference evidence="3 4" key="1">
    <citation type="journal article" date="2014" name="PLoS Genet.">
        <title>Phylogenetically driven sequencing of extremely halophilic archaea reveals strategies for static and dynamic osmo-response.</title>
        <authorList>
            <person name="Becker E.A."/>
            <person name="Seitzer P.M."/>
            <person name="Tritt A."/>
            <person name="Larsen D."/>
            <person name="Krusor M."/>
            <person name="Yao A.I."/>
            <person name="Wu D."/>
            <person name="Madern D."/>
            <person name="Eisen J.A."/>
            <person name="Darling A.E."/>
            <person name="Facciotti M.T."/>
        </authorList>
    </citation>
    <scope>NUCLEOTIDE SEQUENCE [LARGE SCALE GENOMIC DNA]</scope>
    <source>
        <strain evidence="3 4">JCM 12890</strain>
    </source>
</reference>
<feature type="compositionally biased region" description="Basic and acidic residues" evidence="1">
    <location>
        <begin position="84"/>
        <end position="98"/>
    </location>
</feature>
<dbReference type="InterPro" id="IPR025295">
    <property type="entry name" value="eCIS_core_dom"/>
</dbReference>
<dbReference type="EMBL" id="AOIK01000016">
    <property type="protein sequence ID" value="ELY88617.1"/>
    <property type="molecule type" value="Genomic_DNA"/>
</dbReference>
<dbReference type="AlphaFoldDB" id="L9ZSV0"/>
<dbReference type="eggNOG" id="arCOG10869">
    <property type="taxonomic scope" value="Archaea"/>
</dbReference>
<feature type="compositionally biased region" description="Low complexity" evidence="1">
    <location>
        <begin position="99"/>
        <end position="109"/>
    </location>
</feature>
<dbReference type="RefSeq" id="WP_007108484.1">
    <property type="nucleotide sequence ID" value="NZ_AOIK01000016.1"/>
</dbReference>
<evidence type="ECO:0000313" key="3">
    <source>
        <dbReference type="EMBL" id="ELY88617.1"/>
    </source>
</evidence>
<evidence type="ECO:0000313" key="4">
    <source>
        <dbReference type="Proteomes" id="UP000011511"/>
    </source>
</evidence>
<sequence>MADSASESPDCFQRLPLEEAEEQYGMSIPNEETLFELQRLEASNPVRVHEWIEEGMTVEDMRDPNAAEAFRERQAARPEAVPDDIERQNKRSVLRSEKAAAATEPAGDAGVPDPVLRSEKAAAATEPAGDAGVPDPVRDVIQSTGQPLDDGIQQAMEERMGDSFGDVRIHADATAAKACEEINARAFTVGNHIAFNHGEYDPESPAGQHILAHELAHVRQQTGADISMMPQDDSRLEIDPDPQLEREADDAAQQALADGPVTINRMGSEMQIQRAAKGEAEYVTKDEVLEIVDNYYRGHVNDQADSDPTAAGPERGTARGSLEQSANAAESSGFVGSMREAWENTKSVGSDLTQTMTRGSIGSLAGAGGKLIGTVGGGSLGALLGGAVGSLAGPIGTGAGAATGYQVGQTLGGELLGGAASDVAKQVTDYTLPKEHAASVADLHQKYKKLEDKIERLENERESTGSELTGVGQGGQV</sequence>
<gene>
    <name evidence="3" type="ORF">C485_05653</name>
</gene>
<name>L9ZSV0_NATA2</name>
<proteinExistence type="predicted"/>
<feature type="compositionally biased region" description="Basic and acidic residues" evidence="1">
    <location>
        <begin position="59"/>
        <end position="76"/>
    </location>
</feature>